<feature type="domain" description="ABC3 transporter permease C-terminal" evidence="7">
    <location>
        <begin position="291"/>
        <end position="406"/>
    </location>
</feature>
<name>A0A1S2VDM1_9BACT</name>
<evidence type="ECO:0000256" key="3">
    <source>
        <dbReference type="ARBA" id="ARBA00022692"/>
    </source>
</evidence>
<evidence type="ECO:0000256" key="5">
    <source>
        <dbReference type="ARBA" id="ARBA00023136"/>
    </source>
</evidence>
<dbReference type="GO" id="GO:0005886">
    <property type="term" value="C:plasma membrane"/>
    <property type="evidence" value="ECO:0007669"/>
    <property type="project" value="UniProtKB-SubCell"/>
</dbReference>
<accession>A0A1S2VDM1</accession>
<feature type="transmembrane region" description="Helical" evidence="6">
    <location>
        <begin position="769"/>
        <end position="789"/>
    </location>
</feature>
<gene>
    <name evidence="9" type="ORF">BLX24_22160</name>
</gene>
<evidence type="ECO:0000256" key="1">
    <source>
        <dbReference type="ARBA" id="ARBA00004651"/>
    </source>
</evidence>
<dbReference type="EMBL" id="MORL01000017">
    <property type="protein sequence ID" value="OIN56877.1"/>
    <property type="molecule type" value="Genomic_DNA"/>
</dbReference>
<dbReference type="Pfam" id="PF12704">
    <property type="entry name" value="MacB_PCD"/>
    <property type="match status" value="2"/>
</dbReference>
<protein>
    <recommendedName>
        <fullName evidence="11">ABC transporter permease</fullName>
    </recommendedName>
</protein>
<dbReference type="Proteomes" id="UP000181790">
    <property type="component" value="Unassembled WGS sequence"/>
</dbReference>
<evidence type="ECO:0000256" key="4">
    <source>
        <dbReference type="ARBA" id="ARBA00022989"/>
    </source>
</evidence>
<keyword evidence="4 6" id="KW-1133">Transmembrane helix</keyword>
<dbReference type="InterPro" id="IPR003838">
    <property type="entry name" value="ABC3_permease_C"/>
</dbReference>
<dbReference type="OrthoDB" id="5933722at2"/>
<dbReference type="PANTHER" id="PTHR30572">
    <property type="entry name" value="MEMBRANE COMPONENT OF TRANSPORTER-RELATED"/>
    <property type="match status" value="1"/>
</dbReference>
<evidence type="ECO:0000256" key="6">
    <source>
        <dbReference type="SAM" id="Phobius"/>
    </source>
</evidence>
<feature type="transmembrane region" description="Helical" evidence="6">
    <location>
        <begin position="285"/>
        <end position="305"/>
    </location>
</feature>
<evidence type="ECO:0008006" key="11">
    <source>
        <dbReference type="Google" id="ProtNLM"/>
    </source>
</evidence>
<keyword evidence="5 6" id="KW-0472">Membrane</keyword>
<dbReference type="GO" id="GO:0022857">
    <property type="term" value="F:transmembrane transporter activity"/>
    <property type="evidence" value="ECO:0007669"/>
    <property type="project" value="TreeGrafter"/>
</dbReference>
<evidence type="ECO:0000259" key="8">
    <source>
        <dbReference type="Pfam" id="PF12704"/>
    </source>
</evidence>
<feature type="transmembrane region" description="Helical" evidence="6">
    <location>
        <begin position="727"/>
        <end position="749"/>
    </location>
</feature>
<dbReference type="AlphaFoldDB" id="A0A1S2VDM1"/>
<proteinExistence type="predicted"/>
<dbReference type="Pfam" id="PF02687">
    <property type="entry name" value="FtsX"/>
    <property type="match status" value="2"/>
</dbReference>
<feature type="transmembrane region" description="Helical" evidence="6">
    <location>
        <begin position="684"/>
        <end position="706"/>
    </location>
</feature>
<feature type="transmembrane region" description="Helical" evidence="6">
    <location>
        <begin position="341"/>
        <end position="361"/>
    </location>
</feature>
<keyword evidence="3 6" id="KW-0812">Transmembrane</keyword>
<keyword evidence="2" id="KW-1003">Cell membrane</keyword>
<feature type="transmembrane region" description="Helical" evidence="6">
    <location>
        <begin position="381"/>
        <end position="403"/>
    </location>
</feature>
<evidence type="ECO:0000259" key="7">
    <source>
        <dbReference type="Pfam" id="PF02687"/>
    </source>
</evidence>
<feature type="transmembrane region" description="Helical" evidence="6">
    <location>
        <begin position="21"/>
        <end position="41"/>
    </location>
</feature>
<feature type="transmembrane region" description="Helical" evidence="6">
    <location>
        <begin position="424"/>
        <end position="448"/>
    </location>
</feature>
<keyword evidence="10" id="KW-1185">Reference proteome</keyword>
<feature type="domain" description="MacB-like periplasmic core" evidence="8">
    <location>
        <begin position="436"/>
        <end position="615"/>
    </location>
</feature>
<dbReference type="RefSeq" id="WP_071505408.1">
    <property type="nucleotide sequence ID" value="NZ_MORL01000017.1"/>
</dbReference>
<feature type="domain" description="ABC3 transporter permease C-terminal" evidence="7">
    <location>
        <begin position="686"/>
        <end position="794"/>
    </location>
</feature>
<sequence length="806" mass="90376">MFLHYTRIVFRNIIRHKSYTGIVVSGLAIAMTAYLLISGYVDGQRSFDRMHADGDRMYRVETLFRKNGEITENWPTSTNGMAPAIKATFPELEDYTRINWRGSTRVVRYEDVKFREEHVCFADSNFFTFFSYPVMKGDRNTFLKAPNTVVISEAAAQRYFKGADPMGKMLHITAGSRQLDCEVTGVFANLPANSTMQFDMLMSWTTSNKQVWDFWYQHESYTFVRLHPSADPHKIEAQFPALAEKYKTAETMRDHEWGIELVPLHDIHLNPAKPNEVEVKGNRQAVTWLSAMALVILLMGWFNYINLSTARAMDRTREIGVRKAVGAEKSYLLIQFLTESLVLNALALVIALAVAAVASYTLPAYLDISLPLIDWTDPVRWLTMLAILLVGVLVSGLYPALVLSNVKPVLALKGRYRFSSTGSYLRQGLVVLQFCASMILLVGTVVAYRQLSFMTSQKLGVNTDQILVLHAPVSTTGSAGKLESFRNEVKRLPGVEAVTGSGSVPGLEVGQMLANRRFGANAGTSRLYESLTVDYDFMSLFGLQLVAGRNFDRGRAADVYGLVLNEAAVAQFGFKSPQEAIGQRIALEVTTDRPNEIIGVVKNYHQQGLQRSFTPIIMLMDPDYKWLPTDFYSVKVSTKDVDKVVKGVQANWTAFFPESPMNYFFLDEFFNNQYKQDQQFGRSFMLFASLAILIACLGLFGLTSYSTARRTKEIGVRKSLGASVNSILALLAWDTLRLVLVASVLAVPLSWYLVNKWLETYAFRIGLDILVWFIPILVLVLIALLTIGYQTTKAALANPVKALKSE</sequence>
<feature type="domain" description="MacB-like periplasmic core" evidence="8">
    <location>
        <begin position="20"/>
        <end position="240"/>
    </location>
</feature>
<reference evidence="9 10" key="1">
    <citation type="submission" date="2016-10" db="EMBL/GenBank/DDBJ databases">
        <title>Arsenicibacter rosenii gen. nov., sp. nov., an efficient arsenic-methylating bacterium isolated from an arsenic-contaminated paddy soil.</title>
        <authorList>
            <person name="Huang K."/>
        </authorList>
    </citation>
    <scope>NUCLEOTIDE SEQUENCE [LARGE SCALE GENOMIC DNA]</scope>
    <source>
        <strain evidence="9 10">SM-1</strain>
    </source>
</reference>
<dbReference type="PANTHER" id="PTHR30572:SF18">
    <property type="entry name" value="ABC-TYPE MACROLIDE FAMILY EXPORT SYSTEM PERMEASE COMPONENT 2"/>
    <property type="match status" value="1"/>
</dbReference>
<comment type="caution">
    <text evidence="9">The sequence shown here is derived from an EMBL/GenBank/DDBJ whole genome shotgun (WGS) entry which is preliminary data.</text>
</comment>
<comment type="subcellular location">
    <subcellularLocation>
        <location evidence="1">Cell membrane</location>
        <topology evidence="1">Multi-pass membrane protein</topology>
    </subcellularLocation>
</comment>
<evidence type="ECO:0000313" key="10">
    <source>
        <dbReference type="Proteomes" id="UP000181790"/>
    </source>
</evidence>
<evidence type="ECO:0000313" key="9">
    <source>
        <dbReference type="EMBL" id="OIN56877.1"/>
    </source>
</evidence>
<evidence type="ECO:0000256" key="2">
    <source>
        <dbReference type="ARBA" id="ARBA00022475"/>
    </source>
</evidence>
<dbReference type="InterPro" id="IPR025857">
    <property type="entry name" value="MacB_PCD"/>
</dbReference>
<organism evidence="9 10">
    <name type="scientific">Arsenicibacter rosenii</name>
    <dbReference type="NCBI Taxonomy" id="1750698"/>
    <lineage>
        <taxon>Bacteria</taxon>
        <taxon>Pseudomonadati</taxon>
        <taxon>Bacteroidota</taxon>
        <taxon>Cytophagia</taxon>
        <taxon>Cytophagales</taxon>
        <taxon>Spirosomataceae</taxon>
        <taxon>Arsenicibacter</taxon>
    </lineage>
</organism>
<dbReference type="InterPro" id="IPR050250">
    <property type="entry name" value="Macrolide_Exporter_MacB"/>
</dbReference>